<dbReference type="PANTHER" id="PTHR35089:SF1">
    <property type="entry name" value="CHAPERONE PROTEIN SKP"/>
    <property type="match status" value="1"/>
</dbReference>
<feature type="chain" id="PRO_5046012759" evidence="3">
    <location>
        <begin position="24"/>
        <end position="196"/>
    </location>
</feature>
<dbReference type="InterPro" id="IPR005632">
    <property type="entry name" value="Chaperone_Skp"/>
</dbReference>
<evidence type="ECO:0000313" key="4">
    <source>
        <dbReference type="EMBL" id="QTR44480.1"/>
    </source>
</evidence>
<evidence type="ECO:0000256" key="3">
    <source>
        <dbReference type="SAM" id="SignalP"/>
    </source>
</evidence>
<dbReference type="EMBL" id="CP072801">
    <property type="protein sequence ID" value="QTR44480.1"/>
    <property type="molecule type" value="Genomic_DNA"/>
</dbReference>
<reference evidence="4 5" key="1">
    <citation type="submission" date="2021-04" db="EMBL/GenBank/DDBJ databases">
        <title>Genomics, taxonomy and metabolism of representatives of sulfur bacteria of the genus Thiothrix: Thiothrix fructosivorans QT, Thiothrix unzii A1T and three new species, Thiothrix subterranea sp. nov., Thiothrix litoralis sp. nov. and 'Candidatus Thiothrix anitrata' sp. nov.</title>
        <authorList>
            <person name="Ravin N.V."/>
            <person name="Smolyakov D."/>
            <person name="Rudenko T.S."/>
            <person name="Mardanov A.V."/>
            <person name="Beletsky A.V."/>
            <person name="Markov N.D."/>
            <person name="Fomenkov A.I."/>
            <person name="Roberts R.J."/>
            <person name="Karnachuk O.V."/>
            <person name="Novikov A."/>
            <person name="Grabovich M.Y."/>
        </authorList>
    </citation>
    <scope>NUCLEOTIDE SEQUENCE [LARGE SCALE GENOMIC DNA]</scope>
    <source>
        <strain evidence="4 5">AS</strain>
    </source>
</reference>
<accession>A0ABX7WMG0</accession>
<organism evidence="4 5">
    <name type="scientific">Thiothrix litoralis</name>
    <dbReference type="NCBI Taxonomy" id="2891210"/>
    <lineage>
        <taxon>Bacteria</taxon>
        <taxon>Pseudomonadati</taxon>
        <taxon>Pseudomonadota</taxon>
        <taxon>Gammaproteobacteria</taxon>
        <taxon>Thiotrichales</taxon>
        <taxon>Thiotrichaceae</taxon>
        <taxon>Thiothrix</taxon>
    </lineage>
</organism>
<dbReference type="PANTHER" id="PTHR35089">
    <property type="entry name" value="CHAPERONE PROTEIN SKP"/>
    <property type="match status" value="1"/>
</dbReference>
<name>A0ABX7WMG0_9GAMM</name>
<gene>
    <name evidence="4" type="ORF">J9253_10470</name>
</gene>
<dbReference type="InterPro" id="IPR024930">
    <property type="entry name" value="Skp_dom_sf"/>
</dbReference>
<dbReference type="Gene3D" id="3.30.910.20">
    <property type="entry name" value="Skp domain"/>
    <property type="match status" value="1"/>
</dbReference>
<protein>
    <submittedName>
        <fullName evidence="4">OmpH family outer membrane protein</fullName>
    </submittedName>
</protein>
<dbReference type="SMART" id="SM00935">
    <property type="entry name" value="OmpH"/>
    <property type="match status" value="1"/>
</dbReference>
<keyword evidence="2 3" id="KW-0732">Signal</keyword>
<dbReference type="Proteomes" id="UP000672039">
    <property type="component" value="Chromosome"/>
</dbReference>
<comment type="similarity">
    <text evidence="1">Belongs to the Skp family.</text>
</comment>
<feature type="signal peptide" evidence="3">
    <location>
        <begin position="1"/>
        <end position="23"/>
    </location>
</feature>
<dbReference type="RefSeq" id="WP_210220969.1">
    <property type="nucleotide sequence ID" value="NZ_CP072801.1"/>
</dbReference>
<dbReference type="Pfam" id="PF03938">
    <property type="entry name" value="OmpH"/>
    <property type="match status" value="1"/>
</dbReference>
<evidence type="ECO:0000256" key="2">
    <source>
        <dbReference type="ARBA" id="ARBA00022729"/>
    </source>
</evidence>
<dbReference type="SUPFAM" id="SSF111384">
    <property type="entry name" value="OmpH-like"/>
    <property type="match status" value="1"/>
</dbReference>
<sequence>MNKRAALWLWLVLALWGQPAASADEAARQSVRIAIVNVGTLLDNAPQAKAADAKLKLDFVPREQKLETDQKAIQQLEDELTLRNDAGSLPQEEKVQRQRELRDLQRNYARQMEDFREEVRVARDAAIDALQASIIQAIGDVREQEKIDLVLRESNYIVASDRIDITSKVMQHLEQKFQAQATLAAPVPAPVPGKQE</sequence>
<evidence type="ECO:0000256" key="1">
    <source>
        <dbReference type="ARBA" id="ARBA00009091"/>
    </source>
</evidence>
<proteinExistence type="inferred from homology"/>
<keyword evidence="5" id="KW-1185">Reference proteome</keyword>
<evidence type="ECO:0000313" key="5">
    <source>
        <dbReference type="Proteomes" id="UP000672039"/>
    </source>
</evidence>